<evidence type="ECO:0000256" key="1">
    <source>
        <dbReference type="SAM" id="MobiDB-lite"/>
    </source>
</evidence>
<dbReference type="EMBL" id="MT142614">
    <property type="protein sequence ID" value="QJA86093.1"/>
    <property type="molecule type" value="Genomic_DNA"/>
</dbReference>
<feature type="region of interest" description="Disordered" evidence="1">
    <location>
        <begin position="152"/>
        <end position="191"/>
    </location>
</feature>
<reference evidence="2" key="1">
    <citation type="submission" date="2020-03" db="EMBL/GenBank/DDBJ databases">
        <title>The deep terrestrial virosphere.</title>
        <authorList>
            <person name="Holmfeldt K."/>
            <person name="Nilsson E."/>
            <person name="Simone D."/>
            <person name="Lopez-Fernandez M."/>
            <person name="Wu X."/>
            <person name="de Brujin I."/>
            <person name="Lundin D."/>
            <person name="Andersson A."/>
            <person name="Bertilsson S."/>
            <person name="Dopson M."/>
        </authorList>
    </citation>
    <scope>NUCLEOTIDE SEQUENCE</scope>
    <source>
        <strain evidence="2">MM415B02139</strain>
    </source>
</reference>
<dbReference type="AlphaFoldDB" id="A0A6M3KV84"/>
<name>A0A6M3KV84_9ZZZZ</name>
<sequence length="191" mass="20398">MVTLGSQGKKSEDDVGSNRPLPGRYHVVIKDVDESFEKYDSVLVDFEALAGTTPGQVGRTHLEFFSTKEKALPRLQRLALAVGLLKPDEPEKEVQFSDAIGRQLVIEIEENTYEKDGKTHECVRIAFLGMWSSGNKAVADVPKDAESLKLAQGGAGATTDGGKANPAEGKTAEAATAAGTETSQDDAYADL</sequence>
<organism evidence="2">
    <name type="scientific">viral metagenome</name>
    <dbReference type="NCBI Taxonomy" id="1070528"/>
    <lineage>
        <taxon>unclassified sequences</taxon>
        <taxon>metagenomes</taxon>
        <taxon>organismal metagenomes</taxon>
    </lineage>
</organism>
<gene>
    <name evidence="2" type="ORF">MM415B02139_0006</name>
</gene>
<accession>A0A6M3KV84</accession>
<protein>
    <submittedName>
        <fullName evidence="2">Uncharacterized protein</fullName>
    </submittedName>
</protein>
<proteinExistence type="predicted"/>
<evidence type="ECO:0000313" key="2">
    <source>
        <dbReference type="EMBL" id="QJA86093.1"/>
    </source>
</evidence>
<feature type="region of interest" description="Disordered" evidence="1">
    <location>
        <begin position="1"/>
        <end position="22"/>
    </location>
</feature>
<feature type="compositionally biased region" description="Low complexity" evidence="1">
    <location>
        <begin position="157"/>
        <end position="182"/>
    </location>
</feature>